<evidence type="ECO:0000313" key="1">
    <source>
        <dbReference type="EMBL" id="ERZ99010.1"/>
    </source>
</evidence>
<dbReference type="AlphaFoldDB" id="U9T6Q5"/>
<proteinExistence type="predicted"/>
<protein>
    <submittedName>
        <fullName evidence="1">Uncharacterized protein</fullName>
    </submittedName>
</protein>
<dbReference type="HOGENOM" id="CLU_2293185_0_0_1"/>
<accession>U9T6Q5</accession>
<sequence length="101" mass="11671">MSYGIIPFISVMLGDLPENAVLKSAKNELENIKQFTVDEFQNMIKVFIFVIEEIIIKYHKETMNANQANKLMNHWLTCFITGIRCICQSMEIFFKIGAGDF</sequence>
<dbReference type="EMBL" id="KI298317">
    <property type="protein sequence ID" value="ERZ99010.1"/>
    <property type="molecule type" value="Genomic_DNA"/>
</dbReference>
<organism evidence="1">
    <name type="scientific">Rhizophagus irregularis (strain DAOM 181602 / DAOM 197198 / MUCL 43194)</name>
    <name type="common">Arbuscular mycorrhizal fungus</name>
    <name type="synonym">Glomus intraradices</name>
    <dbReference type="NCBI Taxonomy" id="747089"/>
    <lineage>
        <taxon>Eukaryota</taxon>
        <taxon>Fungi</taxon>
        <taxon>Fungi incertae sedis</taxon>
        <taxon>Mucoromycota</taxon>
        <taxon>Glomeromycotina</taxon>
        <taxon>Glomeromycetes</taxon>
        <taxon>Glomerales</taxon>
        <taxon>Glomeraceae</taxon>
        <taxon>Rhizophagus</taxon>
    </lineage>
</organism>
<name>U9T6Q5_RHIID</name>
<gene>
    <name evidence="1" type="ORF">GLOINDRAFT_88198</name>
</gene>
<reference evidence="1" key="1">
    <citation type="submission" date="2013-07" db="EMBL/GenBank/DDBJ databases">
        <title>The genome of an arbuscular mycorrhizal fungus provides insights into the evolution of the oldest plant symbiosis.</title>
        <authorList>
            <consortium name="DOE Joint Genome Institute"/>
            <person name="Tisserant E."/>
            <person name="Malbreil M."/>
            <person name="Kuo A."/>
            <person name="Kohler A."/>
            <person name="Symeonidi A."/>
            <person name="Balestrini R."/>
            <person name="Charron P."/>
            <person name="Duensing N."/>
            <person name="Frei-dit-Frey N."/>
            <person name="Gianinazzi-Pearson V."/>
            <person name="Gilbert B."/>
            <person name="Handa Y."/>
            <person name="Hijri M."/>
            <person name="Kaul R."/>
            <person name="Kawaguchi M."/>
            <person name="Krajinski F."/>
            <person name="Lammers P."/>
            <person name="Lapierre D."/>
            <person name="Masclaux F.G."/>
            <person name="Murat C."/>
            <person name="Morin E."/>
            <person name="Ndikumana S."/>
            <person name="Pagni M."/>
            <person name="Petitpierre D."/>
            <person name="Requena N."/>
            <person name="Rosikiewicz P."/>
            <person name="Riley R."/>
            <person name="Saito K."/>
            <person name="San Clemente H."/>
            <person name="Shapiro H."/>
            <person name="van Tuinen D."/>
            <person name="Becard G."/>
            <person name="Bonfante P."/>
            <person name="Paszkowski U."/>
            <person name="Shachar-Hill Y."/>
            <person name="Young J.P."/>
            <person name="Sanders I.R."/>
            <person name="Henrissat B."/>
            <person name="Rensing S.A."/>
            <person name="Grigoriev I.V."/>
            <person name="Corradi N."/>
            <person name="Roux C."/>
            <person name="Martin F."/>
        </authorList>
    </citation>
    <scope>NUCLEOTIDE SEQUENCE</scope>
    <source>
        <strain evidence="1">DAOM 197198</strain>
    </source>
</reference>